<organism evidence="2 3">
    <name type="scientific">Talaromyces islandicus</name>
    <name type="common">Penicillium islandicum</name>
    <dbReference type="NCBI Taxonomy" id="28573"/>
    <lineage>
        <taxon>Eukaryota</taxon>
        <taxon>Fungi</taxon>
        <taxon>Dikarya</taxon>
        <taxon>Ascomycota</taxon>
        <taxon>Pezizomycotina</taxon>
        <taxon>Eurotiomycetes</taxon>
        <taxon>Eurotiomycetidae</taxon>
        <taxon>Eurotiales</taxon>
        <taxon>Trichocomaceae</taxon>
        <taxon>Talaromyces</taxon>
        <taxon>Talaromyces sect. Islandici</taxon>
    </lineage>
</organism>
<evidence type="ECO:0000259" key="1">
    <source>
        <dbReference type="Pfam" id="PF07928"/>
    </source>
</evidence>
<dbReference type="InterPro" id="IPR012501">
    <property type="entry name" value="Vps54_C"/>
</dbReference>
<dbReference type="OrthoDB" id="10259024at2759"/>
<protein>
    <recommendedName>
        <fullName evidence="1">Vacuolar protein sorting-associated protein 54 C-terminal domain-containing protein</fullName>
    </recommendedName>
</protein>
<dbReference type="EMBL" id="CVMT01000002">
    <property type="protein sequence ID" value="CRG86438.1"/>
    <property type="molecule type" value="Genomic_DNA"/>
</dbReference>
<accession>A0A0U1LSR9</accession>
<name>A0A0U1LSR9_TALIS</name>
<gene>
    <name evidence="2" type="ORF">PISL3812_03444</name>
</gene>
<proteinExistence type="predicted"/>
<dbReference type="Proteomes" id="UP000054383">
    <property type="component" value="Unassembled WGS sequence"/>
</dbReference>
<dbReference type="GO" id="GO:0005829">
    <property type="term" value="C:cytosol"/>
    <property type="evidence" value="ECO:0007669"/>
    <property type="project" value="GOC"/>
</dbReference>
<dbReference type="Pfam" id="PF07928">
    <property type="entry name" value="Vps54"/>
    <property type="match status" value="1"/>
</dbReference>
<dbReference type="AlphaFoldDB" id="A0A0U1LSR9"/>
<evidence type="ECO:0000313" key="2">
    <source>
        <dbReference type="EMBL" id="CRG86438.1"/>
    </source>
</evidence>
<keyword evidence="3" id="KW-1185">Reference proteome</keyword>
<dbReference type="STRING" id="28573.A0A0U1LSR9"/>
<dbReference type="GO" id="GO:0042147">
    <property type="term" value="P:retrograde transport, endosome to Golgi"/>
    <property type="evidence" value="ECO:0007669"/>
    <property type="project" value="InterPro"/>
</dbReference>
<feature type="domain" description="Vacuolar protein sorting-associated protein 54 C-terminal" evidence="1">
    <location>
        <begin position="16"/>
        <end position="72"/>
    </location>
</feature>
<sequence>MANSISTALLDYLELRLTNINIKCFALASQSLSFFIALISYVREYIHHQPSTTGSGILGYNYLKRFFQDQHDRTIQRGHTRVSCFRVRKQGGRDDSTDVYDIL</sequence>
<evidence type="ECO:0000313" key="3">
    <source>
        <dbReference type="Proteomes" id="UP000054383"/>
    </source>
</evidence>
<reference evidence="2 3" key="1">
    <citation type="submission" date="2015-04" db="EMBL/GenBank/DDBJ databases">
        <authorList>
            <person name="Syromyatnikov M.Y."/>
            <person name="Popov V.N."/>
        </authorList>
    </citation>
    <scope>NUCLEOTIDE SEQUENCE [LARGE SCALE GENOMIC DNA]</scope>
    <source>
        <strain evidence="2">WF-38-12</strain>
    </source>
</reference>